<dbReference type="Pfam" id="PF03015">
    <property type="entry name" value="Sterile"/>
    <property type="match status" value="1"/>
</dbReference>
<dbReference type="GO" id="GO:0102965">
    <property type="term" value="F:alcohol-forming long-chain fatty acyl-CoA reductase activity"/>
    <property type="evidence" value="ECO:0007669"/>
    <property type="project" value="UniProtKB-EC"/>
</dbReference>
<organism evidence="18 19">
    <name type="scientific">Danaus chrysippus</name>
    <name type="common">African queen</name>
    <dbReference type="NCBI Taxonomy" id="151541"/>
    <lineage>
        <taxon>Eukaryota</taxon>
        <taxon>Metazoa</taxon>
        <taxon>Ecdysozoa</taxon>
        <taxon>Arthropoda</taxon>
        <taxon>Hexapoda</taxon>
        <taxon>Insecta</taxon>
        <taxon>Pterygota</taxon>
        <taxon>Neoptera</taxon>
        <taxon>Endopterygota</taxon>
        <taxon>Lepidoptera</taxon>
        <taxon>Glossata</taxon>
        <taxon>Ditrysia</taxon>
        <taxon>Papilionoidea</taxon>
        <taxon>Nymphalidae</taxon>
        <taxon>Danainae</taxon>
        <taxon>Danaini</taxon>
        <taxon>Danaina</taxon>
        <taxon>Danaus</taxon>
        <taxon>Anosia</taxon>
    </lineage>
</organism>
<feature type="transmembrane region" description="Helical" evidence="15">
    <location>
        <begin position="862"/>
        <end position="887"/>
    </location>
</feature>
<dbReference type="InterPro" id="IPR036291">
    <property type="entry name" value="NAD(P)-bd_dom_sf"/>
</dbReference>
<dbReference type="InterPro" id="IPR038441">
    <property type="entry name" value="THAP_Znf_sf"/>
</dbReference>
<comment type="catalytic activity">
    <reaction evidence="13 15">
        <text>a long-chain fatty acyl-CoA + 2 NADPH + 2 H(+) = a long-chain primary fatty alcohol + 2 NADP(+) + CoA</text>
        <dbReference type="Rhea" id="RHEA:52716"/>
        <dbReference type="ChEBI" id="CHEBI:15378"/>
        <dbReference type="ChEBI" id="CHEBI:57287"/>
        <dbReference type="ChEBI" id="CHEBI:57783"/>
        <dbReference type="ChEBI" id="CHEBI:58349"/>
        <dbReference type="ChEBI" id="CHEBI:77396"/>
        <dbReference type="ChEBI" id="CHEBI:83139"/>
        <dbReference type="EC" id="1.2.1.84"/>
    </reaction>
</comment>
<dbReference type="GO" id="GO:0035336">
    <property type="term" value="P:long-chain fatty-acyl-CoA metabolic process"/>
    <property type="evidence" value="ECO:0007669"/>
    <property type="project" value="TreeGrafter"/>
</dbReference>
<dbReference type="Gene3D" id="6.20.210.20">
    <property type="entry name" value="THAP domain"/>
    <property type="match status" value="1"/>
</dbReference>
<evidence type="ECO:0000256" key="1">
    <source>
        <dbReference type="ARBA" id="ARBA00004141"/>
    </source>
</evidence>
<dbReference type="SUPFAM" id="SSF51735">
    <property type="entry name" value="NAD(P)-binding Rossmann-fold domains"/>
    <property type="match status" value="1"/>
</dbReference>
<dbReference type="CDD" id="cd09071">
    <property type="entry name" value="FAR_C"/>
    <property type="match status" value="1"/>
</dbReference>
<keyword evidence="6 14" id="KW-0863">Zinc-finger</keyword>
<dbReference type="SMART" id="SM00980">
    <property type="entry name" value="THAP"/>
    <property type="match status" value="1"/>
</dbReference>
<evidence type="ECO:0000256" key="13">
    <source>
        <dbReference type="ARBA" id="ARBA00052530"/>
    </source>
</evidence>
<evidence type="ECO:0000256" key="14">
    <source>
        <dbReference type="PROSITE-ProRule" id="PRU00309"/>
    </source>
</evidence>
<feature type="transmembrane region" description="Helical" evidence="15">
    <location>
        <begin position="985"/>
        <end position="1010"/>
    </location>
</feature>
<keyword evidence="3 15" id="KW-0444">Lipid biosynthesis</keyword>
<evidence type="ECO:0000256" key="6">
    <source>
        <dbReference type="ARBA" id="ARBA00022771"/>
    </source>
</evidence>
<evidence type="ECO:0000313" key="19">
    <source>
        <dbReference type="Proteomes" id="UP000789524"/>
    </source>
</evidence>
<dbReference type="Proteomes" id="UP000789524">
    <property type="component" value="Unassembled WGS sequence"/>
</dbReference>
<dbReference type="CDD" id="cd05236">
    <property type="entry name" value="FAR-N_SDR_e"/>
    <property type="match status" value="1"/>
</dbReference>
<comment type="function">
    <text evidence="15">Catalyzes the reduction of fatty acyl-CoA to fatty alcohols.</text>
</comment>
<dbReference type="GO" id="GO:0016020">
    <property type="term" value="C:membrane"/>
    <property type="evidence" value="ECO:0007669"/>
    <property type="project" value="UniProtKB-SubCell"/>
</dbReference>
<evidence type="ECO:0000256" key="2">
    <source>
        <dbReference type="ARBA" id="ARBA00005928"/>
    </source>
</evidence>
<keyword evidence="15" id="KW-0560">Oxidoreductase</keyword>
<name>A0A8J2RCU9_9NEOP</name>
<dbReference type="GO" id="GO:0008270">
    <property type="term" value="F:zinc ion binding"/>
    <property type="evidence" value="ECO:0007669"/>
    <property type="project" value="UniProtKB-KW"/>
</dbReference>
<dbReference type="SMART" id="SM00692">
    <property type="entry name" value="DM3"/>
    <property type="match status" value="1"/>
</dbReference>
<evidence type="ECO:0000256" key="16">
    <source>
        <dbReference type="SAM" id="Coils"/>
    </source>
</evidence>
<keyword evidence="19" id="KW-1185">Reference proteome</keyword>
<feature type="coiled-coil region" evidence="16">
    <location>
        <begin position="428"/>
        <end position="462"/>
    </location>
</feature>
<accession>A0A8J2RCU9</accession>
<dbReference type="Pfam" id="PF07993">
    <property type="entry name" value="NAD_binding_4"/>
    <property type="match status" value="1"/>
</dbReference>
<sequence length="1011" mass="116409">MGYYCTVPQCTSLAGKTKNVKFHRFPRDNDMALKWNTILKRGKPVTKYSKVCSLHFTPTDYNITTMGQWKTLSKDAIPTQNLPKLNPDGTVMVIRKSRTVKYKDCKKEEVGVKEEKFTSMAQTQPHLTSDVKQEEAESTLAYRLMCNLATDLPKPRKQDATMQTDPILSEDEQNSMEINFDIDYDMPKDFSKQNEDFIPQTNEEYNKEAEKYALQRKNHNQIENYTKLPEVYNGFREKDYSDLIYQNNYTDSVEILRNQQHNLQMLQEQHRLNENQNFFNEDHIKQEIDFTNEEEKFLYERNKEQIDHTIYEQREQQSIIDQVTTVKQEPEVSGACENVMQPQTSPYFTTDGATNATTYYQSLARPGPELLIAKQNALAAHTQLYKMNYSLEETPLAKIDLTKDKMSAWLEAQGKGQKVDMDVYGSPSQKAIQELENVRKLSKELQDNVQELENAVRISEVESQAMNPTAPILDYSEDHEFVSANQLDDYYSQEDKNDAKEAEKHRLTKGMAQRTEIQEFYKDQCVFLTGGTGFLGKVLIEKLLRSCKDIDTIYVLVRPKKGKDPTTRIHEMLDEFVFERAHNENPKGIHKVVPIVGNMELPGLGLSVEDRKTLTSRVSIIINSAATVKFDEKLSIATGINVSGTKEILKLAKECRHLRAVTHVSTAFSNTHVKNIEERFYEAPMSVEALEAVSQLDDNLIESILPALLGDRPNTYCFTKAVAEEAVRKYGEGLPICIVRPSIVISTYEEPVRGWTDSVYGPTGLVVGIGTGVLRTMYMDLNKVADMVPVDLCVNAIIVSAYHTAKNFKENQTSDIPIYNFVSGAQSPVTWRQFIEYNRKYGFHNPTMKAVWYYGLNATNNYYMFLFYNFFLHYLPALVLDVISFLIGRRRKMLKFYSKVIKLAHILFYFSTQEWNFSDSGVRSMWKSLSDSDRAVFNFNMAEMSWDYMAETFLLGLRVYLVKDDLSTLPEARKKWNRLFYMHQLLKITTFSLVCYLGYLLLTSLASMILG</sequence>
<evidence type="ECO:0000256" key="3">
    <source>
        <dbReference type="ARBA" id="ARBA00022516"/>
    </source>
</evidence>
<dbReference type="Pfam" id="PF05485">
    <property type="entry name" value="THAP"/>
    <property type="match status" value="1"/>
</dbReference>
<keyword evidence="4 15" id="KW-0812">Transmembrane</keyword>
<dbReference type="GO" id="GO:0003677">
    <property type="term" value="F:DNA binding"/>
    <property type="evidence" value="ECO:0007669"/>
    <property type="project" value="UniProtKB-UniRule"/>
</dbReference>
<evidence type="ECO:0000256" key="15">
    <source>
        <dbReference type="RuleBase" id="RU363097"/>
    </source>
</evidence>
<dbReference type="FunFam" id="3.40.50.720:FF:000143">
    <property type="entry name" value="Fatty acyl-CoA reductase"/>
    <property type="match status" value="1"/>
</dbReference>
<dbReference type="PROSITE" id="PS50950">
    <property type="entry name" value="ZF_THAP"/>
    <property type="match status" value="1"/>
</dbReference>
<evidence type="ECO:0000256" key="11">
    <source>
        <dbReference type="ARBA" id="ARBA00023125"/>
    </source>
</evidence>
<evidence type="ECO:0000256" key="7">
    <source>
        <dbReference type="ARBA" id="ARBA00022833"/>
    </source>
</evidence>
<dbReference type="PANTHER" id="PTHR11011">
    <property type="entry name" value="MALE STERILITY PROTEIN 2-RELATED"/>
    <property type="match status" value="1"/>
</dbReference>
<keyword evidence="9 15" id="KW-1133">Transmembrane helix</keyword>
<evidence type="ECO:0000259" key="17">
    <source>
        <dbReference type="PROSITE" id="PS50950"/>
    </source>
</evidence>
<keyword evidence="12 15" id="KW-0472">Membrane</keyword>
<keyword evidence="5" id="KW-0479">Metal-binding</keyword>
<evidence type="ECO:0000313" key="18">
    <source>
        <dbReference type="EMBL" id="CAG9576966.1"/>
    </source>
</evidence>
<dbReference type="GO" id="GO:0005777">
    <property type="term" value="C:peroxisome"/>
    <property type="evidence" value="ECO:0007669"/>
    <property type="project" value="TreeGrafter"/>
</dbReference>
<protein>
    <recommendedName>
        <fullName evidence="15">Fatty acyl-CoA reductase</fullName>
        <ecNumber evidence="15">1.2.1.84</ecNumber>
    </recommendedName>
</protein>
<feature type="domain" description="THAP-type" evidence="17">
    <location>
        <begin position="1"/>
        <end position="81"/>
    </location>
</feature>
<evidence type="ECO:0000256" key="9">
    <source>
        <dbReference type="ARBA" id="ARBA00022989"/>
    </source>
</evidence>
<dbReference type="PANTHER" id="PTHR11011:SF60">
    <property type="entry name" value="FATTY ACYL-COA REDUCTASE-RELATED"/>
    <property type="match status" value="1"/>
</dbReference>
<dbReference type="InterPro" id="IPR026055">
    <property type="entry name" value="FAR"/>
</dbReference>
<dbReference type="SUPFAM" id="SSF57716">
    <property type="entry name" value="Glucocorticoid receptor-like (DNA-binding domain)"/>
    <property type="match status" value="1"/>
</dbReference>
<dbReference type="AlphaFoldDB" id="A0A8J2RCU9"/>
<proteinExistence type="inferred from homology"/>
<evidence type="ECO:0000256" key="4">
    <source>
        <dbReference type="ARBA" id="ARBA00022692"/>
    </source>
</evidence>
<evidence type="ECO:0000256" key="8">
    <source>
        <dbReference type="ARBA" id="ARBA00022857"/>
    </source>
</evidence>
<dbReference type="EC" id="1.2.1.84" evidence="15"/>
<keyword evidence="10 15" id="KW-0443">Lipid metabolism</keyword>
<comment type="caution">
    <text evidence="18">The sequence shown here is derived from an EMBL/GenBank/DDBJ whole genome shotgun (WGS) entry which is preliminary data.</text>
</comment>
<evidence type="ECO:0000256" key="12">
    <source>
        <dbReference type="ARBA" id="ARBA00023136"/>
    </source>
</evidence>
<dbReference type="GO" id="GO:0080019">
    <property type="term" value="F:alcohol-forming very long-chain fatty acyl-CoA reductase activity"/>
    <property type="evidence" value="ECO:0007669"/>
    <property type="project" value="InterPro"/>
</dbReference>
<dbReference type="InterPro" id="IPR033640">
    <property type="entry name" value="FAR_C"/>
</dbReference>
<dbReference type="InterPro" id="IPR013120">
    <property type="entry name" value="FAR_NAD-bd"/>
</dbReference>
<keyword evidence="8 15" id="KW-0521">NADP</keyword>
<comment type="subcellular location">
    <subcellularLocation>
        <location evidence="1">Membrane</location>
        <topology evidence="1">Multi-pass membrane protein</topology>
    </subcellularLocation>
</comment>
<dbReference type="Gene3D" id="3.40.50.720">
    <property type="entry name" value="NAD(P)-binding Rossmann-like Domain"/>
    <property type="match status" value="1"/>
</dbReference>
<reference evidence="18" key="1">
    <citation type="submission" date="2021-09" db="EMBL/GenBank/DDBJ databases">
        <authorList>
            <person name="Martin H S."/>
        </authorList>
    </citation>
    <scope>NUCLEOTIDE SEQUENCE</scope>
</reference>
<comment type="similarity">
    <text evidence="2 15">Belongs to the fatty acyl-CoA reductase family.</text>
</comment>
<keyword evidence="16" id="KW-0175">Coiled coil</keyword>
<dbReference type="OrthoDB" id="429813at2759"/>
<keyword evidence="11 14" id="KW-0238">DNA-binding</keyword>
<gene>
    <name evidence="18" type="ORF">DCHRY22_LOCUS12134</name>
</gene>
<evidence type="ECO:0000256" key="10">
    <source>
        <dbReference type="ARBA" id="ARBA00023098"/>
    </source>
</evidence>
<dbReference type="InterPro" id="IPR006612">
    <property type="entry name" value="THAP_Znf"/>
</dbReference>
<dbReference type="EMBL" id="CAKASE010000075">
    <property type="protein sequence ID" value="CAG9576966.1"/>
    <property type="molecule type" value="Genomic_DNA"/>
</dbReference>
<keyword evidence="7" id="KW-0862">Zinc</keyword>
<evidence type="ECO:0000256" key="5">
    <source>
        <dbReference type="ARBA" id="ARBA00022723"/>
    </source>
</evidence>